<accession>A0A7W9JHU8</accession>
<dbReference type="InterPro" id="IPR025889">
    <property type="entry name" value="GSP17M-like_dom"/>
</dbReference>
<feature type="compositionally biased region" description="Low complexity" evidence="1">
    <location>
        <begin position="180"/>
        <end position="240"/>
    </location>
</feature>
<evidence type="ECO:0000256" key="1">
    <source>
        <dbReference type="SAM" id="MobiDB-lite"/>
    </source>
</evidence>
<dbReference type="AlphaFoldDB" id="A0A7W9JHU8"/>
<dbReference type="RefSeq" id="WP_184170261.1">
    <property type="nucleotide sequence ID" value="NZ_BAABAG010000002.1"/>
</dbReference>
<reference evidence="4 5" key="1">
    <citation type="submission" date="2020-08" db="EMBL/GenBank/DDBJ databases">
        <title>Sequencing the genomes of 1000 actinobacteria strains.</title>
        <authorList>
            <person name="Klenk H.-P."/>
        </authorList>
    </citation>
    <scope>NUCLEOTIDE SEQUENCE [LARGE SCALE GENOMIC DNA]</scope>
    <source>
        <strain evidence="4 5">DSM 17945</strain>
    </source>
</reference>
<feature type="region of interest" description="Disordered" evidence="1">
    <location>
        <begin position="172"/>
        <end position="278"/>
    </location>
</feature>
<sequence length="278" mass="28023">MSFMMSSPPPGADRGLPRGELLATYASYADAREQVDRLAATDFPVSAVSIVGKDLRVVERVRGRLNYAQVALSAGVRGVFFGGLIGVFLFLLTPEGGAGQILTSMLLGLAVWLIFGVIGFGMRKGRHGFASSQAVVPTGYDLVVAFEHAARARTELGLGGAAATAAAAVSTSPATPAPAAPQAGPAQDGAGQVDAPRPDAPQADAQHAPQAGAPSSGGSHAAPDADAQPAGAEAAPAAGAVPTGLDRSYGVTLPPEEVAKLIQARGGQASRPQEDPRD</sequence>
<organism evidence="4 5">
    <name type="scientific">Micrococcus endophyticus</name>
    <dbReference type="NCBI Taxonomy" id="455343"/>
    <lineage>
        <taxon>Bacteria</taxon>
        <taxon>Bacillati</taxon>
        <taxon>Actinomycetota</taxon>
        <taxon>Actinomycetes</taxon>
        <taxon>Micrococcales</taxon>
        <taxon>Micrococcaceae</taxon>
        <taxon>Micrococcus</taxon>
    </lineage>
</organism>
<dbReference type="Pfam" id="PF11181">
    <property type="entry name" value="YflT"/>
    <property type="match status" value="1"/>
</dbReference>
<protein>
    <recommendedName>
        <fullName evidence="3">General stress protein 17M-like domain-containing protein</fullName>
    </recommendedName>
</protein>
<keyword evidence="2" id="KW-0812">Transmembrane</keyword>
<dbReference type="EMBL" id="JACHMW010000001">
    <property type="protein sequence ID" value="MBB5847781.1"/>
    <property type="molecule type" value="Genomic_DNA"/>
</dbReference>
<keyword evidence="2" id="KW-1133">Transmembrane helix</keyword>
<name>A0A7W9JHU8_9MICC</name>
<keyword evidence="2" id="KW-0472">Membrane</keyword>
<feature type="transmembrane region" description="Helical" evidence="2">
    <location>
        <begin position="70"/>
        <end position="92"/>
    </location>
</feature>
<proteinExistence type="predicted"/>
<feature type="transmembrane region" description="Helical" evidence="2">
    <location>
        <begin position="98"/>
        <end position="122"/>
    </location>
</feature>
<evidence type="ECO:0000313" key="4">
    <source>
        <dbReference type="EMBL" id="MBB5847781.1"/>
    </source>
</evidence>
<evidence type="ECO:0000313" key="5">
    <source>
        <dbReference type="Proteomes" id="UP000567246"/>
    </source>
</evidence>
<feature type="domain" description="General stress protein 17M-like" evidence="3">
    <location>
        <begin position="21"/>
        <end position="108"/>
    </location>
</feature>
<gene>
    <name evidence="4" type="ORF">HDA33_000345</name>
</gene>
<keyword evidence="5" id="KW-1185">Reference proteome</keyword>
<comment type="caution">
    <text evidence="4">The sequence shown here is derived from an EMBL/GenBank/DDBJ whole genome shotgun (WGS) entry which is preliminary data.</text>
</comment>
<evidence type="ECO:0000256" key="2">
    <source>
        <dbReference type="SAM" id="Phobius"/>
    </source>
</evidence>
<dbReference type="Proteomes" id="UP000567246">
    <property type="component" value="Unassembled WGS sequence"/>
</dbReference>
<evidence type="ECO:0000259" key="3">
    <source>
        <dbReference type="Pfam" id="PF11181"/>
    </source>
</evidence>